<dbReference type="OrthoDB" id="7867371at2"/>
<gene>
    <name evidence="2" type="ORF">ROJ8625_03275</name>
</gene>
<evidence type="ECO:0000313" key="2">
    <source>
        <dbReference type="EMBL" id="SLN64442.1"/>
    </source>
</evidence>
<dbReference type="InterPro" id="IPR012349">
    <property type="entry name" value="Split_barrel_FMN-bd"/>
</dbReference>
<proteinExistence type="predicted"/>
<evidence type="ECO:0000259" key="1">
    <source>
        <dbReference type="Pfam" id="PF01243"/>
    </source>
</evidence>
<dbReference type="SUPFAM" id="SSF50475">
    <property type="entry name" value="FMN-binding split barrel"/>
    <property type="match status" value="1"/>
</dbReference>
<accession>A0A1X6ZXM8</accession>
<protein>
    <submittedName>
        <fullName evidence="2">Pyridoxamine 5'-phosphate oxidase</fullName>
    </submittedName>
</protein>
<dbReference type="InterPro" id="IPR011576">
    <property type="entry name" value="Pyridox_Oxase_N"/>
</dbReference>
<dbReference type="AlphaFoldDB" id="A0A1X6ZXM8"/>
<sequence>MTHDAEWTLEDTCRHAVLCWLATVDAAGQPSVSPKEIWHRDGDSFCIADIASAGSIRAIRVNPRVCVSLIDVFRERGHKLMGAAEIVESGAPEFAARAAPLRDLAGPDFPIRNVIVLRIERAVPIIAPSWRIFPERDADEHVRRSLETYGVRPR</sequence>
<reference evidence="2 3" key="1">
    <citation type="submission" date="2017-03" db="EMBL/GenBank/DDBJ databases">
        <authorList>
            <person name="Afonso C.L."/>
            <person name="Miller P.J."/>
            <person name="Scott M.A."/>
            <person name="Spackman E."/>
            <person name="Goraichik I."/>
            <person name="Dimitrov K.M."/>
            <person name="Suarez D.L."/>
            <person name="Swayne D.E."/>
        </authorList>
    </citation>
    <scope>NUCLEOTIDE SEQUENCE [LARGE SCALE GENOMIC DNA]</scope>
    <source>
        <strain evidence="2 3">CECT 8625</strain>
    </source>
</reference>
<keyword evidence="3" id="KW-1185">Reference proteome</keyword>
<dbReference type="Pfam" id="PF01243">
    <property type="entry name" value="PNPOx_N"/>
    <property type="match status" value="1"/>
</dbReference>
<dbReference type="Proteomes" id="UP000193570">
    <property type="component" value="Unassembled WGS sequence"/>
</dbReference>
<dbReference type="Gene3D" id="2.30.110.10">
    <property type="entry name" value="Electron Transport, Fmn-binding Protein, Chain A"/>
    <property type="match status" value="1"/>
</dbReference>
<feature type="domain" description="Pyridoxamine 5'-phosphate oxidase N-terminal" evidence="1">
    <location>
        <begin position="14"/>
        <end position="121"/>
    </location>
</feature>
<evidence type="ECO:0000313" key="3">
    <source>
        <dbReference type="Proteomes" id="UP000193570"/>
    </source>
</evidence>
<dbReference type="RefSeq" id="WP_085792961.1">
    <property type="nucleotide sequence ID" value="NZ_FWFK01000006.1"/>
</dbReference>
<name>A0A1X6ZXM8_9RHOB</name>
<dbReference type="EMBL" id="FWFK01000006">
    <property type="protein sequence ID" value="SLN64442.1"/>
    <property type="molecule type" value="Genomic_DNA"/>
</dbReference>
<organism evidence="2 3">
    <name type="scientific">Roseivivax jejudonensis</name>
    <dbReference type="NCBI Taxonomy" id="1529041"/>
    <lineage>
        <taxon>Bacteria</taxon>
        <taxon>Pseudomonadati</taxon>
        <taxon>Pseudomonadota</taxon>
        <taxon>Alphaproteobacteria</taxon>
        <taxon>Rhodobacterales</taxon>
        <taxon>Roseobacteraceae</taxon>
        <taxon>Roseivivax</taxon>
    </lineage>
</organism>